<accession>A0A932HWC3</accession>
<gene>
    <name evidence="2" type="ORF">HYZ11_02420</name>
</gene>
<dbReference type="InterPro" id="IPR010298">
    <property type="entry name" value="YacP-like"/>
</dbReference>
<reference evidence="2" key="1">
    <citation type="submission" date="2020-07" db="EMBL/GenBank/DDBJ databases">
        <title>Huge and variable diversity of episymbiotic CPR bacteria and DPANN archaea in groundwater ecosystems.</title>
        <authorList>
            <person name="He C.Y."/>
            <person name="Keren R."/>
            <person name="Whittaker M."/>
            <person name="Farag I.F."/>
            <person name="Doudna J."/>
            <person name="Cate J.H.D."/>
            <person name="Banfield J.F."/>
        </authorList>
    </citation>
    <scope>NUCLEOTIDE SEQUENCE</scope>
    <source>
        <strain evidence="2">NC_groundwater_763_Ag_S-0.2um_68_21</strain>
    </source>
</reference>
<feature type="region of interest" description="Disordered" evidence="1">
    <location>
        <begin position="124"/>
        <end position="176"/>
    </location>
</feature>
<name>A0A932HWC3_UNCTE</name>
<organism evidence="2 3">
    <name type="scientific">Tectimicrobiota bacterium</name>
    <dbReference type="NCBI Taxonomy" id="2528274"/>
    <lineage>
        <taxon>Bacteria</taxon>
        <taxon>Pseudomonadati</taxon>
        <taxon>Nitrospinota/Tectimicrobiota group</taxon>
        <taxon>Candidatus Tectimicrobiota</taxon>
    </lineage>
</organism>
<evidence type="ECO:0000256" key="1">
    <source>
        <dbReference type="SAM" id="MobiDB-lite"/>
    </source>
</evidence>
<dbReference type="PANTHER" id="PTHR34547">
    <property type="entry name" value="YACP-LIKE NYN DOMAIN PROTEIN"/>
    <property type="match status" value="1"/>
</dbReference>
<dbReference type="Pfam" id="PF05991">
    <property type="entry name" value="NYN_YacP"/>
    <property type="match status" value="1"/>
</dbReference>
<dbReference type="PANTHER" id="PTHR34547:SF1">
    <property type="entry name" value="YACP-LIKE NYN DOMAIN PROTEIN"/>
    <property type="match status" value="1"/>
</dbReference>
<dbReference type="Proteomes" id="UP000782312">
    <property type="component" value="Unassembled WGS sequence"/>
</dbReference>
<protein>
    <submittedName>
        <fullName evidence="2">NYN domain-containing protein</fullName>
    </submittedName>
</protein>
<evidence type="ECO:0000313" key="3">
    <source>
        <dbReference type="Proteomes" id="UP000782312"/>
    </source>
</evidence>
<dbReference type="AlphaFoldDB" id="A0A932HWC3"/>
<comment type="caution">
    <text evidence="2">The sequence shown here is derived from an EMBL/GenBank/DDBJ whole genome shotgun (WGS) entry which is preliminary data.</text>
</comment>
<evidence type="ECO:0000313" key="2">
    <source>
        <dbReference type="EMBL" id="MBI3126442.1"/>
    </source>
</evidence>
<feature type="compositionally biased region" description="Basic residues" evidence="1">
    <location>
        <begin position="152"/>
        <end position="176"/>
    </location>
</feature>
<dbReference type="EMBL" id="JACPUR010000003">
    <property type="protein sequence ID" value="MBI3126442.1"/>
    <property type="molecule type" value="Genomic_DNA"/>
</dbReference>
<sequence>MKLLIDGYNLIPAIPELGRLLRRDLEAGREALLGRLRAYRRAAREPLSITVAFDGKGGAGAGPGGGGIRVLFSRNETADELILRLLRGEMKGAVLVTSDRALGAAAQGQAGAVLRSGEFAGRLERAQAPASSAEPWMDEEKPEEAPPARSLTTKKKGNPRKLPKKERERKRRLDKL</sequence>
<proteinExistence type="predicted"/>